<evidence type="ECO:0000313" key="1">
    <source>
        <dbReference type="EMBL" id="KAF9777610.1"/>
    </source>
</evidence>
<keyword evidence="2" id="KW-1185">Reference proteome</keyword>
<dbReference type="EMBL" id="WIUZ02000031">
    <property type="protein sequence ID" value="KAF9777610.1"/>
    <property type="molecule type" value="Genomic_DNA"/>
</dbReference>
<evidence type="ECO:0000313" key="2">
    <source>
        <dbReference type="Proteomes" id="UP000736335"/>
    </source>
</evidence>
<dbReference type="OrthoDB" id="8954335at2759"/>
<dbReference type="Proteomes" id="UP000736335">
    <property type="component" value="Unassembled WGS sequence"/>
</dbReference>
<reference evidence="1" key="2">
    <citation type="submission" date="2020-11" db="EMBL/GenBank/DDBJ databases">
        <authorList>
            <consortium name="DOE Joint Genome Institute"/>
            <person name="Kuo A."/>
            <person name="Miyauchi S."/>
            <person name="Kiss E."/>
            <person name="Drula E."/>
            <person name="Kohler A."/>
            <person name="Sanchez-Garcia M."/>
            <person name="Andreopoulos B."/>
            <person name="Barry K.W."/>
            <person name="Bonito G."/>
            <person name="Buee M."/>
            <person name="Carver A."/>
            <person name="Chen C."/>
            <person name="Cichocki N."/>
            <person name="Clum A."/>
            <person name="Culley D."/>
            <person name="Crous P.W."/>
            <person name="Fauchery L."/>
            <person name="Girlanda M."/>
            <person name="Hayes R."/>
            <person name="Keri Z."/>
            <person name="Labutti K."/>
            <person name="Lipzen A."/>
            <person name="Lombard V."/>
            <person name="Magnuson J."/>
            <person name="Maillard F."/>
            <person name="Morin E."/>
            <person name="Murat C."/>
            <person name="Nolan M."/>
            <person name="Ohm R."/>
            <person name="Pangilinan J."/>
            <person name="Pereira M."/>
            <person name="Perotto S."/>
            <person name="Peter M."/>
            <person name="Riley R."/>
            <person name="Sitrit Y."/>
            <person name="Stielow B."/>
            <person name="Szollosi G."/>
            <person name="Zifcakova L."/>
            <person name="Stursova M."/>
            <person name="Spatafora J.W."/>
            <person name="Tedersoo L."/>
            <person name="Vaario L.-M."/>
            <person name="Yamada A."/>
            <person name="Yan M."/>
            <person name="Wang P."/>
            <person name="Xu J."/>
            <person name="Bruns T."/>
            <person name="Baldrian P."/>
            <person name="Vilgalys R."/>
            <person name="Henrissat B."/>
            <person name="Grigoriev I.V."/>
            <person name="Hibbett D."/>
            <person name="Nagy L.G."/>
            <person name="Martin F.M."/>
        </authorList>
    </citation>
    <scope>NUCLEOTIDE SEQUENCE</scope>
    <source>
        <strain evidence="1">UH-Tt-Lm1</strain>
    </source>
</reference>
<sequence length="95" mass="10284">SNLGIGKRLRPCATMAQVVDALDLAAHRVISMDTLEFDGASPSDTTISAWPADLYERGSKLSGILYFHRIPDPKMSGILTSRKESGAFRKLCGDS</sequence>
<name>A0A9P6H460_9AGAM</name>
<reference evidence="1" key="1">
    <citation type="journal article" date="2020" name="Nat. Commun.">
        <title>Large-scale genome sequencing of mycorrhizal fungi provides insights into the early evolution of symbiotic traits.</title>
        <authorList>
            <person name="Miyauchi S."/>
            <person name="Kiss E."/>
            <person name="Kuo A."/>
            <person name="Drula E."/>
            <person name="Kohler A."/>
            <person name="Sanchez-Garcia M."/>
            <person name="Morin E."/>
            <person name="Andreopoulos B."/>
            <person name="Barry K.W."/>
            <person name="Bonito G."/>
            <person name="Buee M."/>
            <person name="Carver A."/>
            <person name="Chen C."/>
            <person name="Cichocki N."/>
            <person name="Clum A."/>
            <person name="Culley D."/>
            <person name="Crous P.W."/>
            <person name="Fauchery L."/>
            <person name="Girlanda M."/>
            <person name="Hayes R.D."/>
            <person name="Keri Z."/>
            <person name="LaButti K."/>
            <person name="Lipzen A."/>
            <person name="Lombard V."/>
            <person name="Magnuson J."/>
            <person name="Maillard F."/>
            <person name="Murat C."/>
            <person name="Nolan M."/>
            <person name="Ohm R.A."/>
            <person name="Pangilinan J."/>
            <person name="Pereira M.F."/>
            <person name="Perotto S."/>
            <person name="Peter M."/>
            <person name="Pfister S."/>
            <person name="Riley R."/>
            <person name="Sitrit Y."/>
            <person name="Stielow J.B."/>
            <person name="Szollosi G."/>
            <person name="Zifcakova L."/>
            <person name="Stursova M."/>
            <person name="Spatafora J.W."/>
            <person name="Tedersoo L."/>
            <person name="Vaario L.M."/>
            <person name="Yamada A."/>
            <person name="Yan M."/>
            <person name="Wang P."/>
            <person name="Xu J."/>
            <person name="Bruns T."/>
            <person name="Baldrian P."/>
            <person name="Vilgalys R."/>
            <person name="Dunand C."/>
            <person name="Henrissat B."/>
            <person name="Grigoriev I.V."/>
            <person name="Hibbett D."/>
            <person name="Nagy L.G."/>
            <person name="Martin F.M."/>
        </authorList>
    </citation>
    <scope>NUCLEOTIDE SEQUENCE</scope>
    <source>
        <strain evidence="1">UH-Tt-Lm1</strain>
    </source>
</reference>
<gene>
    <name evidence="1" type="ORF">BJ322DRAFT_983894</name>
</gene>
<dbReference type="AlphaFoldDB" id="A0A9P6H460"/>
<feature type="non-terminal residue" evidence="1">
    <location>
        <position position="95"/>
    </location>
</feature>
<proteinExistence type="predicted"/>
<accession>A0A9P6H460</accession>
<comment type="caution">
    <text evidence="1">The sequence shown here is derived from an EMBL/GenBank/DDBJ whole genome shotgun (WGS) entry which is preliminary data.</text>
</comment>
<organism evidence="1 2">
    <name type="scientific">Thelephora terrestris</name>
    <dbReference type="NCBI Taxonomy" id="56493"/>
    <lineage>
        <taxon>Eukaryota</taxon>
        <taxon>Fungi</taxon>
        <taxon>Dikarya</taxon>
        <taxon>Basidiomycota</taxon>
        <taxon>Agaricomycotina</taxon>
        <taxon>Agaricomycetes</taxon>
        <taxon>Thelephorales</taxon>
        <taxon>Thelephoraceae</taxon>
        <taxon>Thelephora</taxon>
    </lineage>
</organism>
<protein>
    <submittedName>
        <fullName evidence="1">Uncharacterized protein</fullName>
    </submittedName>
</protein>
<feature type="non-terminal residue" evidence="1">
    <location>
        <position position="1"/>
    </location>
</feature>